<dbReference type="Pfam" id="PF09588">
    <property type="entry name" value="YqaJ"/>
    <property type="match status" value="1"/>
</dbReference>
<proteinExistence type="predicted"/>
<accession>A0A8C5C8K7</accession>
<dbReference type="InterPro" id="IPR011335">
    <property type="entry name" value="Restrct_endonuc-II-like"/>
</dbReference>
<dbReference type="InterPro" id="IPR051703">
    <property type="entry name" value="NF-kappa-B_Signaling_Reg"/>
</dbReference>
<reference evidence="3" key="2">
    <citation type="submission" date="2025-09" db="UniProtKB">
        <authorList>
            <consortium name="Ensembl"/>
        </authorList>
    </citation>
    <scope>IDENTIFICATION</scope>
</reference>
<dbReference type="SUPFAM" id="SSF52980">
    <property type="entry name" value="Restriction endonuclease-like"/>
    <property type="match status" value="1"/>
</dbReference>
<keyword evidence="1" id="KW-0479">Metal-binding</keyword>
<dbReference type="InterPro" id="IPR007527">
    <property type="entry name" value="Znf_SWIM"/>
</dbReference>
<dbReference type="GeneTree" id="ENSGT01030000238858"/>
<dbReference type="Gene3D" id="3.90.320.10">
    <property type="match status" value="1"/>
</dbReference>
<gene>
    <name evidence="3" type="primary">LOC115560263</name>
</gene>
<evidence type="ECO:0000259" key="2">
    <source>
        <dbReference type="PROSITE" id="PS50966"/>
    </source>
</evidence>
<keyword evidence="1" id="KW-0862">Zinc</keyword>
<dbReference type="CDD" id="cd22343">
    <property type="entry name" value="PDDEXK_lambda_exonuclease-like"/>
    <property type="match status" value="1"/>
</dbReference>
<dbReference type="OMA" id="MERSYNF"/>
<name>A0A8C5AP04_GADMO</name>
<dbReference type="Ensembl" id="ENSGMOT00000064575.1">
    <property type="protein sequence ID" value="ENSGMOP00000034209.1"/>
    <property type="gene ID" value="ENSGMOG00000024400.1"/>
</dbReference>
<dbReference type="AlphaFoldDB" id="A0A8C5AP04"/>
<dbReference type="PANTHER" id="PTHR46609">
    <property type="entry name" value="EXONUCLEASE, PHAGE-TYPE/RECB, C-TERMINAL DOMAIN-CONTAINING PROTEIN"/>
    <property type="match status" value="1"/>
</dbReference>
<evidence type="ECO:0000313" key="3">
    <source>
        <dbReference type="Ensembl" id="ENSGMOP00000034209.1"/>
    </source>
</evidence>
<dbReference type="InterPro" id="IPR019080">
    <property type="entry name" value="YqaJ_viral_recombinase"/>
</dbReference>
<accession>A0A8C5AP04</accession>
<organism evidence="3 4">
    <name type="scientific">Gadus morhua</name>
    <name type="common">Atlantic cod</name>
    <dbReference type="NCBI Taxonomy" id="8049"/>
    <lineage>
        <taxon>Eukaryota</taxon>
        <taxon>Metazoa</taxon>
        <taxon>Chordata</taxon>
        <taxon>Craniata</taxon>
        <taxon>Vertebrata</taxon>
        <taxon>Euteleostomi</taxon>
        <taxon>Actinopterygii</taxon>
        <taxon>Neopterygii</taxon>
        <taxon>Teleostei</taxon>
        <taxon>Neoteleostei</taxon>
        <taxon>Acanthomorphata</taxon>
        <taxon>Zeiogadaria</taxon>
        <taxon>Gadariae</taxon>
        <taxon>Gadiformes</taxon>
        <taxon>Gadoidei</taxon>
        <taxon>Gadidae</taxon>
        <taxon>Gadus</taxon>
    </lineage>
</organism>
<feature type="domain" description="SWIM-type" evidence="2">
    <location>
        <begin position="67"/>
        <end position="104"/>
    </location>
</feature>
<reference evidence="3" key="1">
    <citation type="submission" date="2025-08" db="UniProtKB">
        <authorList>
            <consortium name="Ensembl"/>
        </authorList>
    </citation>
    <scope>IDENTIFICATION</scope>
</reference>
<dbReference type="PANTHER" id="PTHR46609:SF7">
    <property type="match status" value="1"/>
</dbReference>
<dbReference type="Proteomes" id="UP000694546">
    <property type="component" value="Chromosome 15"/>
</dbReference>
<dbReference type="OrthoDB" id="261614at2759"/>
<dbReference type="RefSeq" id="XP_030235459.1">
    <property type="nucleotide sequence ID" value="XM_030379599.1"/>
</dbReference>
<dbReference type="InterPro" id="IPR011604">
    <property type="entry name" value="PDDEXK-like_dom_sf"/>
</dbReference>
<dbReference type="GeneID" id="115560263"/>
<evidence type="ECO:0000313" key="4">
    <source>
        <dbReference type="Proteomes" id="UP000694546"/>
    </source>
</evidence>
<sequence length="469" mass="52210">MSGKNIAVRVSDSFWSNTCAISSRSRQKGLQYAVEGYIKNIKINKEGDTTTVEAKAYRSMAKSEKPHDLYLTCNEHSLLDQLCSCTAGSPGFCSHIVGLMYTLDLCRARHNDISSTSQPQQWHKARGKKITGQPVSSVVVAKAKVNRKRKPIMSSYIHNKKELGTAVYGLLREMSDAPISYIADETAPEVEVGGRKYAVGCGLSHQLPLVCQVGESSVDPGVTPVSQPDDLPNFPLPSQPTSFCTVLSESAMRCYTELKMSLPDSIALEQETREQSTNNLWFHARSARITSTSFKRICSRRADHEKLATSLKSAASVQTKAMKRGVEQEPIAATQYTKLTGNLVYPCGFVVNPDAPHLGTSPDRKVIEGGGSESPSYGLLEIKCPSKNSFTECPYLCKQADGRYKLKECNAHHYQIMGQLGLTGMSWCDFFVKCEEDYHLERIQFDVAKWEEMKSKLDAFFFDYYVTYQ</sequence>
<protein>
    <submittedName>
        <fullName evidence="3">Uncharacterized LOC115560263</fullName>
    </submittedName>
</protein>
<keyword evidence="1" id="KW-0863">Zinc-finger</keyword>
<dbReference type="GO" id="GO:0006281">
    <property type="term" value="P:DNA repair"/>
    <property type="evidence" value="ECO:0007669"/>
    <property type="project" value="UniProtKB-ARBA"/>
</dbReference>
<dbReference type="PROSITE" id="PS50966">
    <property type="entry name" value="ZF_SWIM"/>
    <property type="match status" value="1"/>
</dbReference>
<keyword evidence="4" id="KW-1185">Reference proteome</keyword>
<evidence type="ECO:0000256" key="1">
    <source>
        <dbReference type="PROSITE-ProRule" id="PRU00325"/>
    </source>
</evidence>